<dbReference type="InterPro" id="IPR027417">
    <property type="entry name" value="P-loop_NTPase"/>
</dbReference>
<evidence type="ECO:0000313" key="1">
    <source>
        <dbReference type="EMBL" id="JAH90222.1"/>
    </source>
</evidence>
<reference evidence="1" key="2">
    <citation type="journal article" date="2015" name="Fish Shellfish Immunol.">
        <title>Early steps in the European eel (Anguilla anguilla)-Vibrio vulnificus interaction in the gills: Role of the RtxA13 toxin.</title>
        <authorList>
            <person name="Callol A."/>
            <person name="Pajuelo D."/>
            <person name="Ebbesson L."/>
            <person name="Teles M."/>
            <person name="MacKenzie S."/>
            <person name="Amaro C."/>
        </authorList>
    </citation>
    <scope>NUCLEOTIDE SEQUENCE</scope>
</reference>
<dbReference type="EMBL" id="GBXM01018355">
    <property type="protein sequence ID" value="JAH90222.1"/>
    <property type="molecule type" value="Transcribed_RNA"/>
</dbReference>
<name>A0A0E9WIQ3_ANGAN</name>
<accession>A0A0E9WIQ3</accession>
<protein>
    <submittedName>
        <fullName evidence="1">Uncharacterized protein</fullName>
    </submittedName>
</protein>
<sequence length="88" mass="10218">MDTQYYNGKIHAYVDYPIYDVLQMVGKANAPCWMTKDVVSSCARAPRRISLRSSYMSPCLWSLIWTTACMTTSMLKLSPRLWRISKMQ</sequence>
<reference evidence="1" key="1">
    <citation type="submission" date="2014-11" db="EMBL/GenBank/DDBJ databases">
        <authorList>
            <person name="Amaro Gonzalez C."/>
        </authorList>
    </citation>
    <scope>NUCLEOTIDE SEQUENCE</scope>
</reference>
<dbReference type="Gene3D" id="3.40.50.300">
    <property type="entry name" value="P-loop containing nucleotide triphosphate hydrolases"/>
    <property type="match status" value="1"/>
</dbReference>
<dbReference type="AlphaFoldDB" id="A0A0E9WIQ3"/>
<proteinExistence type="predicted"/>
<organism evidence="1">
    <name type="scientific">Anguilla anguilla</name>
    <name type="common">European freshwater eel</name>
    <name type="synonym">Muraena anguilla</name>
    <dbReference type="NCBI Taxonomy" id="7936"/>
    <lineage>
        <taxon>Eukaryota</taxon>
        <taxon>Metazoa</taxon>
        <taxon>Chordata</taxon>
        <taxon>Craniata</taxon>
        <taxon>Vertebrata</taxon>
        <taxon>Euteleostomi</taxon>
        <taxon>Actinopterygii</taxon>
        <taxon>Neopterygii</taxon>
        <taxon>Teleostei</taxon>
        <taxon>Anguilliformes</taxon>
        <taxon>Anguillidae</taxon>
        <taxon>Anguilla</taxon>
    </lineage>
</organism>